<evidence type="ECO:0000256" key="4">
    <source>
        <dbReference type="PROSITE-ProRule" id="PRU00335"/>
    </source>
</evidence>
<keyword evidence="3" id="KW-0804">Transcription</keyword>
<dbReference type="PROSITE" id="PS50977">
    <property type="entry name" value="HTH_TETR_2"/>
    <property type="match status" value="1"/>
</dbReference>
<dbReference type="InterPro" id="IPR001647">
    <property type="entry name" value="HTH_TetR"/>
</dbReference>
<dbReference type="PANTHER" id="PTHR30055">
    <property type="entry name" value="HTH-TYPE TRANSCRIPTIONAL REGULATOR RUTR"/>
    <property type="match status" value="1"/>
</dbReference>
<organism evidence="6 7">
    <name type="scientific">Georgenia muralis</name>
    <dbReference type="NCBI Taxonomy" id="154117"/>
    <lineage>
        <taxon>Bacteria</taxon>
        <taxon>Bacillati</taxon>
        <taxon>Actinomycetota</taxon>
        <taxon>Actinomycetes</taxon>
        <taxon>Micrococcales</taxon>
        <taxon>Bogoriellaceae</taxon>
        <taxon>Georgenia</taxon>
    </lineage>
</organism>
<keyword evidence="1" id="KW-0805">Transcription regulation</keyword>
<keyword evidence="2 4" id="KW-0238">DNA-binding</keyword>
<evidence type="ECO:0000256" key="3">
    <source>
        <dbReference type="ARBA" id="ARBA00023163"/>
    </source>
</evidence>
<dbReference type="InterPro" id="IPR050109">
    <property type="entry name" value="HTH-type_TetR-like_transc_reg"/>
</dbReference>
<gene>
    <name evidence="6" type="ORF">EDD32_2622</name>
</gene>
<comment type="caution">
    <text evidence="6">The sequence shown here is derived from an EMBL/GenBank/DDBJ whole genome shotgun (WGS) entry which is preliminary data.</text>
</comment>
<dbReference type="PANTHER" id="PTHR30055:SF238">
    <property type="entry name" value="MYCOFACTOCIN BIOSYNTHESIS TRANSCRIPTIONAL REGULATOR MFTR-RELATED"/>
    <property type="match status" value="1"/>
</dbReference>
<proteinExistence type="predicted"/>
<dbReference type="Gene3D" id="1.10.357.10">
    <property type="entry name" value="Tetracycline Repressor, domain 2"/>
    <property type="match status" value="1"/>
</dbReference>
<dbReference type="AlphaFoldDB" id="A0A3N4Z709"/>
<sequence length="213" mass="23381">MDSPDMGLRELKKLMTRETIADAALKLALEHGMDNLTIDEIARMAFVSPRTFSNYFASKEEAVVAADAPRWAGFVDGAVQRPTDEPPLEVLRQAVVGSTKAWSLEQVRSFVRHLELDEQFVSLRPYRLAQYDALEADLRAVIADRTGADPDADAYPGLVSAAAVATIRSTIGLWMRSGSAARRLPAMLDEAFAQLASGLTGSNHHRRSRRRGA</sequence>
<dbReference type="Pfam" id="PF17754">
    <property type="entry name" value="TetR_C_14"/>
    <property type="match status" value="1"/>
</dbReference>
<dbReference type="GO" id="GO:0003700">
    <property type="term" value="F:DNA-binding transcription factor activity"/>
    <property type="evidence" value="ECO:0007669"/>
    <property type="project" value="TreeGrafter"/>
</dbReference>
<evidence type="ECO:0000259" key="5">
    <source>
        <dbReference type="PROSITE" id="PS50977"/>
    </source>
</evidence>
<reference evidence="6 7" key="1">
    <citation type="submission" date="2018-11" db="EMBL/GenBank/DDBJ databases">
        <title>Sequencing the genomes of 1000 actinobacteria strains.</title>
        <authorList>
            <person name="Klenk H.-P."/>
        </authorList>
    </citation>
    <scope>NUCLEOTIDE SEQUENCE [LARGE SCALE GENOMIC DNA]</scope>
    <source>
        <strain evidence="6 7">DSM 14418</strain>
    </source>
</reference>
<evidence type="ECO:0000313" key="7">
    <source>
        <dbReference type="Proteomes" id="UP000280726"/>
    </source>
</evidence>
<keyword evidence="7" id="KW-1185">Reference proteome</keyword>
<dbReference type="Gene3D" id="1.10.10.60">
    <property type="entry name" value="Homeodomain-like"/>
    <property type="match status" value="1"/>
</dbReference>
<dbReference type="InterPro" id="IPR009057">
    <property type="entry name" value="Homeodomain-like_sf"/>
</dbReference>
<dbReference type="EMBL" id="RKRA01000001">
    <property type="protein sequence ID" value="RPF28113.1"/>
    <property type="molecule type" value="Genomic_DNA"/>
</dbReference>
<dbReference type="SUPFAM" id="SSF46689">
    <property type="entry name" value="Homeodomain-like"/>
    <property type="match status" value="1"/>
</dbReference>
<name>A0A3N4Z709_9MICO</name>
<dbReference type="Pfam" id="PF00440">
    <property type="entry name" value="TetR_N"/>
    <property type="match status" value="1"/>
</dbReference>
<accession>A0A3N4Z709</accession>
<dbReference type="RefSeq" id="WP_123918126.1">
    <property type="nucleotide sequence ID" value="NZ_RKRA01000001.1"/>
</dbReference>
<feature type="DNA-binding region" description="H-T-H motif" evidence="4">
    <location>
        <begin position="37"/>
        <end position="56"/>
    </location>
</feature>
<dbReference type="InterPro" id="IPR023772">
    <property type="entry name" value="DNA-bd_HTH_TetR-type_CS"/>
</dbReference>
<dbReference type="PROSITE" id="PS01081">
    <property type="entry name" value="HTH_TETR_1"/>
    <property type="match status" value="1"/>
</dbReference>
<dbReference type="Proteomes" id="UP000280726">
    <property type="component" value="Unassembled WGS sequence"/>
</dbReference>
<dbReference type="OrthoDB" id="8688418at2"/>
<feature type="domain" description="HTH tetR-type" evidence="5">
    <location>
        <begin position="14"/>
        <end position="74"/>
    </location>
</feature>
<dbReference type="GO" id="GO:0000976">
    <property type="term" value="F:transcription cis-regulatory region binding"/>
    <property type="evidence" value="ECO:0007669"/>
    <property type="project" value="TreeGrafter"/>
</dbReference>
<evidence type="ECO:0000256" key="2">
    <source>
        <dbReference type="ARBA" id="ARBA00023125"/>
    </source>
</evidence>
<evidence type="ECO:0000313" key="6">
    <source>
        <dbReference type="EMBL" id="RPF28113.1"/>
    </source>
</evidence>
<dbReference type="InterPro" id="IPR041347">
    <property type="entry name" value="MftR_C"/>
</dbReference>
<protein>
    <submittedName>
        <fullName evidence="6">TetR family transcriptional regulator</fullName>
    </submittedName>
</protein>
<evidence type="ECO:0000256" key="1">
    <source>
        <dbReference type="ARBA" id="ARBA00023015"/>
    </source>
</evidence>